<organism evidence="3 4">
    <name type="scientific">Streptomyces minutiscleroticus</name>
    <dbReference type="NCBI Taxonomy" id="68238"/>
    <lineage>
        <taxon>Bacteria</taxon>
        <taxon>Bacillati</taxon>
        <taxon>Actinomycetota</taxon>
        <taxon>Actinomycetes</taxon>
        <taxon>Kitasatosporales</taxon>
        <taxon>Streptomycetaceae</taxon>
        <taxon>Streptomyces</taxon>
    </lineage>
</organism>
<keyword evidence="4" id="KW-1185">Reference proteome</keyword>
<reference evidence="3" key="1">
    <citation type="journal article" date="2014" name="Int. J. Syst. Evol. Microbiol.">
        <title>Complete genome sequence of Corynebacterium casei LMG S-19264T (=DSM 44701T), isolated from a smear-ripened cheese.</title>
        <authorList>
            <consortium name="US DOE Joint Genome Institute (JGI-PGF)"/>
            <person name="Walter F."/>
            <person name="Albersmeier A."/>
            <person name="Kalinowski J."/>
            <person name="Ruckert C."/>
        </authorList>
    </citation>
    <scope>NUCLEOTIDE SEQUENCE</scope>
    <source>
        <strain evidence="3">JCM 4790</strain>
    </source>
</reference>
<evidence type="ECO:0000259" key="2">
    <source>
        <dbReference type="Pfam" id="PF13191"/>
    </source>
</evidence>
<dbReference type="Gene3D" id="3.40.50.300">
    <property type="entry name" value="P-loop containing nucleotide triphosphate hydrolases"/>
    <property type="match status" value="1"/>
</dbReference>
<gene>
    <name evidence="3" type="ORF">GCM10010358_58870</name>
</gene>
<dbReference type="AlphaFoldDB" id="A0A918NUU6"/>
<proteinExistence type="predicted"/>
<accession>A0A918NUU6</accession>
<name>A0A918NUU6_9ACTN</name>
<evidence type="ECO:0000313" key="3">
    <source>
        <dbReference type="EMBL" id="GGX97279.1"/>
    </source>
</evidence>
<dbReference type="EMBL" id="BMVU01000037">
    <property type="protein sequence ID" value="GGX97279.1"/>
    <property type="molecule type" value="Genomic_DNA"/>
</dbReference>
<dbReference type="Pfam" id="PF13191">
    <property type="entry name" value="AAA_16"/>
    <property type="match status" value="1"/>
</dbReference>
<protein>
    <recommendedName>
        <fullName evidence="2">Orc1-like AAA ATPase domain-containing protein</fullName>
    </recommendedName>
</protein>
<dbReference type="Proteomes" id="UP000619244">
    <property type="component" value="Unassembled WGS sequence"/>
</dbReference>
<dbReference type="InterPro" id="IPR041664">
    <property type="entry name" value="AAA_16"/>
</dbReference>
<comment type="caution">
    <text evidence="3">The sequence shown here is derived from an EMBL/GenBank/DDBJ whole genome shotgun (WGS) entry which is preliminary data.</text>
</comment>
<evidence type="ECO:0000256" key="1">
    <source>
        <dbReference type="SAM" id="MobiDB-lite"/>
    </source>
</evidence>
<reference evidence="3" key="2">
    <citation type="submission" date="2020-09" db="EMBL/GenBank/DDBJ databases">
        <authorList>
            <person name="Sun Q."/>
            <person name="Ohkuma M."/>
        </authorList>
    </citation>
    <scope>NUCLEOTIDE SEQUENCE</scope>
    <source>
        <strain evidence="3">JCM 4790</strain>
    </source>
</reference>
<feature type="domain" description="Orc1-like AAA ATPase" evidence="2">
    <location>
        <begin position="20"/>
        <end position="99"/>
    </location>
</feature>
<evidence type="ECO:0000313" key="4">
    <source>
        <dbReference type="Proteomes" id="UP000619244"/>
    </source>
</evidence>
<sequence length="684" mass="75674">MGAPRGSIADRIDVARDRVFVGRQAELRLLRDALAGGPDAPSVLYVHGPGGIGKSALMRQYAKEAVAVGRTVVHVDGRMVPAAPQEFEKAAETAVRTPRALLLIDTFEYCQSLETWLREEFLPGLPADVLVVVAGRHAPDARWSADPGWADVLRVIALGDLSADEAETFLDRRGVDPARRGPLLAFASGHPLALVLAAHASAGHDLPASQRWEPSPEVVAPLLRSILGELPGPQHRLALEVCAQAHLTTEALLRAVVGDDAPELFAWMRDQPFVDRCSEGVFPHDVVREALATDLRWRDPERFDQLYRRLHRHLLERIGSASPGRLLQDVGSLQFLYRDAGHMAQSHAWYTPGLVEDHPYDPSDEADVLALAERGEGPDAAGPVRYWLRNRPQDFRVQRLRGTSAAAAFSAWLRPDPFQGREDDPVAAAAWEHVSAHGPLAPGQHMVLGRFHVYPRHYQRPSPVMDLMLWRMLGELLRDSGLAWSFIVLRDDGFWDAHMTFCDMAPLDRPVVVGGHPYRIFAHDWREVAPRDWLAEKQRTLLTGTDGDCGPDVTDRPAAPAPPPPVMTRPEFAAAVRSALRDLRRPRALEANPLSRSRLVTDHGMTLREVLSNAVAGLVTGRGGDKAYQVATLAFLEGAPTQEAAARRLDMPYSTYRRHLTTATSRIEEMLWRHERTGLPLLAP</sequence>
<dbReference type="InterPro" id="IPR027417">
    <property type="entry name" value="P-loop_NTPase"/>
</dbReference>
<dbReference type="SUPFAM" id="SSF52540">
    <property type="entry name" value="P-loop containing nucleoside triphosphate hydrolases"/>
    <property type="match status" value="1"/>
</dbReference>
<dbReference type="RefSeq" id="WP_190193357.1">
    <property type="nucleotide sequence ID" value="NZ_BMVU01000037.1"/>
</dbReference>
<feature type="region of interest" description="Disordered" evidence="1">
    <location>
        <begin position="544"/>
        <end position="568"/>
    </location>
</feature>